<accession>A0ABY5DJA9</accession>
<organism evidence="1 2">
    <name type="scientific">Nocardiopsis exhalans</name>
    <dbReference type="NCBI Taxonomy" id="163604"/>
    <lineage>
        <taxon>Bacteria</taxon>
        <taxon>Bacillati</taxon>
        <taxon>Actinomycetota</taxon>
        <taxon>Actinomycetes</taxon>
        <taxon>Streptosporangiales</taxon>
        <taxon>Nocardiopsidaceae</taxon>
        <taxon>Nocardiopsis</taxon>
    </lineage>
</organism>
<keyword evidence="2" id="KW-1185">Reference proteome</keyword>
<reference evidence="1" key="1">
    <citation type="submission" date="2022-06" db="EMBL/GenBank/DDBJ databases">
        <authorList>
            <person name="Ping M."/>
        </authorList>
    </citation>
    <scope>NUCLEOTIDE SEQUENCE</scope>
    <source>
        <strain evidence="1">JCM11759T</strain>
        <plasmid evidence="1">unnamed1</plasmid>
    </source>
</reference>
<geneLocation type="plasmid" evidence="1 2">
    <name>unnamed1</name>
</geneLocation>
<evidence type="ECO:0000313" key="2">
    <source>
        <dbReference type="Proteomes" id="UP001055940"/>
    </source>
</evidence>
<name>A0ABY5DJA9_9ACTN</name>
<sequence length="241" mass="26499">MNHGNLRYGPLDAVADRIGHDGRLPEDTDTTDLVNAVLARSTPAGVYLTPGARWLLPEDHPVRQVMYRPDWDWGRDAYPSPEACAPTPQSLRTCPVYWINGPGRALAARTLCGHEGGYRLKDSCLACEEANEAPEGADPDATTGPLVLSALVHLDAQVSSEGDCAMVDLGQVRIEITDTLGARIDYPAIQHRGLCAQIVQQDNPDRYYMIYASADRNARRDVDHLAHAVTAEANRYRLARR</sequence>
<dbReference type="RefSeq" id="WP_254422214.1">
    <property type="nucleotide sequence ID" value="NZ_BAAAJB010000040.1"/>
</dbReference>
<gene>
    <name evidence="1" type="ORF">NE857_34065</name>
</gene>
<dbReference type="EMBL" id="CP099838">
    <property type="protein sequence ID" value="USY23560.1"/>
    <property type="molecule type" value="Genomic_DNA"/>
</dbReference>
<keyword evidence="1" id="KW-0614">Plasmid</keyword>
<proteinExistence type="predicted"/>
<evidence type="ECO:0000313" key="1">
    <source>
        <dbReference type="EMBL" id="USY23560.1"/>
    </source>
</evidence>
<dbReference type="Proteomes" id="UP001055940">
    <property type="component" value="Plasmid unnamed1"/>
</dbReference>
<protein>
    <submittedName>
        <fullName evidence="1">Uncharacterized protein</fullName>
    </submittedName>
</protein>